<reference evidence="9" key="1">
    <citation type="submission" date="2020-03" db="EMBL/GenBank/DDBJ databases">
        <title>A high-quality chromosome-level genome assembly of a woody plant with both climbing and erect habits, Rhamnella rubrinervis.</title>
        <authorList>
            <person name="Lu Z."/>
            <person name="Yang Y."/>
            <person name="Zhu X."/>
            <person name="Sun Y."/>
        </authorList>
    </citation>
    <scope>NUCLEOTIDE SEQUENCE</scope>
    <source>
        <strain evidence="9">BYM</strain>
        <tissue evidence="9">Leaf</tissue>
    </source>
</reference>
<dbReference type="OrthoDB" id="1896685at2759"/>
<comment type="similarity">
    <text evidence="2">Belongs to the cytochrome P450 family.</text>
</comment>
<feature type="region of interest" description="Disordered" evidence="8">
    <location>
        <begin position="62"/>
        <end position="82"/>
    </location>
</feature>
<keyword evidence="4" id="KW-0479">Metal-binding</keyword>
<proteinExistence type="inferred from homology"/>
<dbReference type="AlphaFoldDB" id="A0A8K0DNG4"/>
<evidence type="ECO:0000256" key="2">
    <source>
        <dbReference type="ARBA" id="ARBA00010617"/>
    </source>
</evidence>
<dbReference type="GO" id="GO:0020037">
    <property type="term" value="F:heme binding"/>
    <property type="evidence" value="ECO:0007669"/>
    <property type="project" value="InterPro"/>
</dbReference>
<comment type="caution">
    <text evidence="9">The sequence shown here is derived from an EMBL/GenBank/DDBJ whole genome shotgun (WGS) entry which is preliminary data.</text>
</comment>
<evidence type="ECO:0000313" key="9">
    <source>
        <dbReference type="EMBL" id="KAF3433686.1"/>
    </source>
</evidence>
<evidence type="ECO:0000256" key="6">
    <source>
        <dbReference type="ARBA" id="ARBA00023004"/>
    </source>
</evidence>
<dbReference type="Proteomes" id="UP000796880">
    <property type="component" value="Unassembled WGS sequence"/>
</dbReference>
<name>A0A8K0DNG4_9ROSA</name>
<evidence type="ECO:0000313" key="10">
    <source>
        <dbReference type="Proteomes" id="UP000796880"/>
    </source>
</evidence>
<accession>A0A8K0DNG4</accession>
<dbReference type="GO" id="GO:0016705">
    <property type="term" value="F:oxidoreductase activity, acting on paired donors, with incorporation or reduction of molecular oxygen"/>
    <property type="evidence" value="ECO:0007669"/>
    <property type="project" value="InterPro"/>
</dbReference>
<dbReference type="GO" id="GO:0004497">
    <property type="term" value="F:monooxygenase activity"/>
    <property type="evidence" value="ECO:0007669"/>
    <property type="project" value="UniProtKB-KW"/>
</dbReference>
<keyword evidence="10" id="KW-1185">Reference proteome</keyword>
<dbReference type="Pfam" id="PF00067">
    <property type="entry name" value="p450"/>
    <property type="match status" value="1"/>
</dbReference>
<dbReference type="InterPro" id="IPR001128">
    <property type="entry name" value="Cyt_P450"/>
</dbReference>
<dbReference type="Gene3D" id="1.10.630.10">
    <property type="entry name" value="Cytochrome P450"/>
    <property type="match status" value="1"/>
</dbReference>
<dbReference type="GO" id="GO:0005506">
    <property type="term" value="F:iron ion binding"/>
    <property type="evidence" value="ECO:0007669"/>
    <property type="project" value="InterPro"/>
</dbReference>
<evidence type="ECO:0000256" key="5">
    <source>
        <dbReference type="ARBA" id="ARBA00023002"/>
    </source>
</evidence>
<dbReference type="EMBL" id="VOIH02000011">
    <property type="protein sequence ID" value="KAF3433686.1"/>
    <property type="molecule type" value="Genomic_DNA"/>
</dbReference>
<evidence type="ECO:0000256" key="7">
    <source>
        <dbReference type="ARBA" id="ARBA00023033"/>
    </source>
</evidence>
<comment type="cofactor">
    <cofactor evidence="1">
        <name>heme</name>
        <dbReference type="ChEBI" id="CHEBI:30413"/>
    </cofactor>
</comment>
<evidence type="ECO:0000256" key="4">
    <source>
        <dbReference type="ARBA" id="ARBA00022723"/>
    </source>
</evidence>
<evidence type="ECO:0000256" key="1">
    <source>
        <dbReference type="ARBA" id="ARBA00001971"/>
    </source>
</evidence>
<keyword evidence="5" id="KW-0560">Oxidoreductase</keyword>
<sequence length="146" mass="16786">MYDTYFNKDDHLDMNFDMLTAYIQEEKEELEQHGLEIVGRHSYKFLKDTAFNFIAAGRDTVSAEMRDQRDGDDGDDEDGGSFFDAQQVRKLVYLQAALCETLRRLYPPVPRNHKAPSQPDTLPSGHLLKGNQTVLLSFYAMGRMED</sequence>
<dbReference type="SUPFAM" id="SSF48264">
    <property type="entry name" value="Cytochrome P450"/>
    <property type="match status" value="1"/>
</dbReference>
<protein>
    <submittedName>
        <fullName evidence="9">Uncharacterized protein</fullName>
    </submittedName>
</protein>
<keyword evidence="6" id="KW-0408">Iron</keyword>
<gene>
    <name evidence="9" type="ORF">FNV43_RR24789</name>
</gene>
<dbReference type="InterPro" id="IPR036396">
    <property type="entry name" value="Cyt_P450_sf"/>
</dbReference>
<keyword evidence="7" id="KW-0503">Monooxygenase</keyword>
<keyword evidence="3" id="KW-0349">Heme</keyword>
<evidence type="ECO:0000256" key="8">
    <source>
        <dbReference type="SAM" id="MobiDB-lite"/>
    </source>
</evidence>
<evidence type="ECO:0000256" key="3">
    <source>
        <dbReference type="ARBA" id="ARBA00022617"/>
    </source>
</evidence>
<dbReference type="PANTHER" id="PTHR24296">
    <property type="entry name" value="CYTOCHROME P450"/>
    <property type="match status" value="1"/>
</dbReference>
<organism evidence="9 10">
    <name type="scientific">Rhamnella rubrinervis</name>
    <dbReference type="NCBI Taxonomy" id="2594499"/>
    <lineage>
        <taxon>Eukaryota</taxon>
        <taxon>Viridiplantae</taxon>
        <taxon>Streptophyta</taxon>
        <taxon>Embryophyta</taxon>
        <taxon>Tracheophyta</taxon>
        <taxon>Spermatophyta</taxon>
        <taxon>Magnoliopsida</taxon>
        <taxon>eudicotyledons</taxon>
        <taxon>Gunneridae</taxon>
        <taxon>Pentapetalae</taxon>
        <taxon>rosids</taxon>
        <taxon>fabids</taxon>
        <taxon>Rosales</taxon>
        <taxon>Rhamnaceae</taxon>
        <taxon>rhamnoid group</taxon>
        <taxon>Rhamneae</taxon>
        <taxon>Rhamnella</taxon>
    </lineage>
</organism>